<name>A0A8D8QZK1_9HEMI</name>
<keyword evidence="1" id="KW-0472">Membrane</keyword>
<evidence type="ECO:0000256" key="1">
    <source>
        <dbReference type="SAM" id="Phobius"/>
    </source>
</evidence>
<keyword evidence="1" id="KW-0812">Transmembrane</keyword>
<sequence length="100" mass="12149">MDLRRRLGTKERKQQQHRGEEINTYLGLGRMRKKEKKKEGRYVMDLITFPIAMRECMILFYKANFKWFYKANFKHFFSSQFFFLGLIVFNFNSFNLGPSS</sequence>
<evidence type="ECO:0000313" key="2">
    <source>
        <dbReference type="EMBL" id="CAG6640275.1"/>
    </source>
</evidence>
<accession>A0A8D8QZK1</accession>
<organism evidence="2">
    <name type="scientific">Cacopsylla melanoneura</name>
    <dbReference type="NCBI Taxonomy" id="428564"/>
    <lineage>
        <taxon>Eukaryota</taxon>
        <taxon>Metazoa</taxon>
        <taxon>Ecdysozoa</taxon>
        <taxon>Arthropoda</taxon>
        <taxon>Hexapoda</taxon>
        <taxon>Insecta</taxon>
        <taxon>Pterygota</taxon>
        <taxon>Neoptera</taxon>
        <taxon>Paraneoptera</taxon>
        <taxon>Hemiptera</taxon>
        <taxon>Sternorrhyncha</taxon>
        <taxon>Psylloidea</taxon>
        <taxon>Psyllidae</taxon>
        <taxon>Psyllinae</taxon>
        <taxon>Cacopsylla</taxon>
    </lineage>
</organism>
<feature type="transmembrane region" description="Helical" evidence="1">
    <location>
        <begin position="42"/>
        <end position="61"/>
    </location>
</feature>
<feature type="transmembrane region" description="Helical" evidence="1">
    <location>
        <begin position="73"/>
        <end position="91"/>
    </location>
</feature>
<reference evidence="2" key="1">
    <citation type="submission" date="2021-05" db="EMBL/GenBank/DDBJ databases">
        <authorList>
            <person name="Alioto T."/>
            <person name="Alioto T."/>
            <person name="Gomez Garrido J."/>
        </authorList>
    </citation>
    <scope>NUCLEOTIDE SEQUENCE</scope>
</reference>
<dbReference type="EMBL" id="HBUF01111228">
    <property type="protein sequence ID" value="CAG6640275.1"/>
    <property type="molecule type" value="Transcribed_RNA"/>
</dbReference>
<evidence type="ECO:0008006" key="3">
    <source>
        <dbReference type="Google" id="ProtNLM"/>
    </source>
</evidence>
<proteinExistence type="predicted"/>
<protein>
    <recommendedName>
        <fullName evidence="3">Transmembrane protein</fullName>
    </recommendedName>
</protein>
<dbReference type="AlphaFoldDB" id="A0A8D8QZK1"/>
<keyword evidence="1" id="KW-1133">Transmembrane helix</keyword>